<dbReference type="InterPro" id="IPR011541">
    <property type="entry name" value="Ni/Co_transpt_high_affinity"/>
</dbReference>
<dbReference type="Proteomes" id="UP000286931">
    <property type="component" value="Unassembled WGS sequence"/>
</dbReference>
<evidence type="ECO:0000256" key="4">
    <source>
        <dbReference type="ARBA" id="ARBA00022448"/>
    </source>
</evidence>
<comment type="caution">
    <text evidence="15">The sequence shown here is derived from an EMBL/GenBank/DDBJ whole genome shotgun (WGS) entry which is preliminary data.</text>
</comment>
<keyword evidence="10" id="KW-0921">Nickel transport</keyword>
<evidence type="ECO:0000256" key="1">
    <source>
        <dbReference type="ARBA" id="ARBA00002510"/>
    </source>
</evidence>
<accession>A0A401YDC5</accession>
<dbReference type="PANTHER" id="PTHR40659">
    <property type="entry name" value="NICKEL/COBALT EFFLUX SYSTEM RCNA"/>
    <property type="match status" value="1"/>
</dbReference>
<gene>
    <name evidence="15" type="primary">rcnA</name>
    <name evidence="15" type="ORF">EHYA_00243</name>
</gene>
<dbReference type="InterPro" id="IPR051224">
    <property type="entry name" value="NiCoT_RcnA"/>
</dbReference>
<keyword evidence="12" id="KW-0170">Cobalt</keyword>
<comment type="subcellular location">
    <subcellularLocation>
        <location evidence="2">Cell membrane</location>
        <topology evidence="2">Multi-pass membrane protein</topology>
    </subcellularLocation>
</comment>
<keyword evidence="7 14" id="KW-0812">Transmembrane</keyword>
<dbReference type="InterPro" id="IPR018247">
    <property type="entry name" value="EF_Hand_1_Ca_BS"/>
</dbReference>
<dbReference type="GO" id="GO:0032025">
    <property type="term" value="P:response to cobalt ion"/>
    <property type="evidence" value="ECO:0007669"/>
    <property type="project" value="TreeGrafter"/>
</dbReference>
<keyword evidence="4" id="KW-0813">Transport</keyword>
<evidence type="ECO:0000256" key="13">
    <source>
        <dbReference type="SAM" id="MobiDB-lite"/>
    </source>
</evidence>
<dbReference type="GO" id="GO:0010045">
    <property type="term" value="P:response to nickel cation"/>
    <property type="evidence" value="ECO:0007669"/>
    <property type="project" value="TreeGrafter"/>
</dbReference>
<dbReference type="GO" id="GO:0046583">
    <property type="term" value="F:monoatomic cation efflux transmembrane transporter activity"/>
    <property type="evidence" value="ECO:0007669"/>
    <property type="project" value="TreeGrafter"/>
</dbReference>
<evidence type="ECO:0000256" key="5">
    <source>
        <dbReference type="ARBA" id="ARBA00022475"/>
    </source>
</evidence>
<protein>
    <submittedName>
        <fullName evidence="15">Nickel/cobalt efflux system RcnA</fullName>
    </submittedName>
</protein>
<comment type="function">
    <text evidence="1">Efflux system for nickel and cobalt.</text>
</comment>
<dbReference type="AlphaFoldDB" id="A0A401YDC5"/>
<feature type="transmembrane region" description="Helical" evidence="14">
    <location>
        <begin position="295"/>
        <end position="317"/>
    </location>
</feature>
<evidence type="ECO:0000256" key="11">
    <source>
        <dbReference type="ARBA" id="ARBA00023136"/>
    </source>
</evidence>
<evidence type="ECO:0000256" key="8">
    <source>
        <dbReference type="ARBA" id="ARBA00022989"/>
    </source>
</evidence>
<feature type="compositionally biased region" description="Basic and acidic residues" evidence="13">
    <location>
        <begin position="199"/>
        <end position="209"/>
    </location>
</feature>
<dbReference type="PROSITE" id="PS00018">
    <property type="entry name" value="EF_HAND_1"/>
    <property type="match status" value="1"/>
</dbReference>
<evidence type="ECO:0000256" key="3">
    <source>
        <dbReference type="ARBA" id="ARBA00022426"/>
    </source>
</evidence>
<evidence type="ECO:0000256" key="2">
    <source>
        <dbReference type="ARBA" id="ARBA00004651"/>
    </source>
</evidence>
<dbReference type="OrthoDB" id="271709at2"/>
<name>A0A401YDC5_9ACTN</name>
<keyword evidence="6" id="KW-0533">Nickel</keyword>
<keyword evidence="8 14" id="KW-1133">Transmembrane helix</keyword>
<feature type="transmembrane region" description="Helical" evidence="14">
    <location>
        <begin position="497"/>
        <end position="520"/>
    </location>
</feature>
<evidence type="ECO:0000256" key="7">
    <source>
        <dbReference type="ARBA" id="ARBA00022692"/>
    </source>
</evidence>
<dbReference type="GO" id="GO:0005886">
    <property type="term" value="C:plasma membrane"/>
    <property type="evidence" value="ECO:0007669"/>
    <property type="project" value="UniProtKB-SubCell"/>
</dbReference>
<evidence type="ECO:0000313" key="16">
    <source>
        <dbReference type="Proteomes" id="UP000286931"/>
    </source>
</evidence>
<feature type="region of interest" description="Disordered" evidence="13">
    <location>
        <begin position="171"/>
        <end position="223"/>
    </location>
</feature>
<keyword evidence="16" id="KW-1185">Reference proteome</keyword>
<dbReference type="GO" id="GO:0006824">
    <property type="term" value="P:cobalt ion transport"/>
    <property type="evidence" value="ECO:0007669"/>
    <property type="project" value="UniProtKB-KW"/>
</dbReference>
<evidence type="ECO:0000256" key="6">
    <source>
        <dbReference type="ARBA" id="ARBA00022596"/>
    </source>
</evidence>
<feature type="compositionally biased region" description="Basic and acidic residues" evidence="13">
    <location>
        <begin position="391"/>
        <end position="408"/>
    </location>
</feature>
<feature type="transmembrane region" description="Helical" evidence="14">
    <location>
        <begin position="329"/>
        <end position="348"/>
    </location>
</feature>
<sequence>MNARWVVAGCAAVLGAVGILVVAEPTASAHPLGNISVNQAHGLTLLPDRVEDLALVDEAEIPTLQEEGRRDLDHDGHLSAAELQAHADAECPRLARGLRLRIDGRDAAAWTVVRAGAERVPGAAGLSTTRTECRFAAPVDLSRPARVSVHDGNHQGRPGWREFTAEGRGIAVGTSPVPRTSPSDGLRTYPVDLLTSPPDVRDVDLRVRPGTDGPAPAARRSTPDPIERAYASAQRRFDAAVGADHLTVGAGLAAVLLALVLGGSHAALPGHGKTIMAMYLATRGADGRRQGVRDAVTVGATVTLTHTAGVLAVGTLLTVSTSLTGERVLMWLGTASGLLVFGIGAWLLRGAMGGLRASRAEPGSAKRHGPHTHGHAHAHTHAHGHAHPHAHGHDHGHDHPHPDPHDHTSLALAETPAEPAHEGRRRTRGVLVGMGVVGGLVPSPSALVVLLGAVALGRTVFGVLLVLAYGVGMAAVLTAAGLILVRLRPTSRRPRGVWWSTYLPVATAVSVCVVGVVLTLRAAA</sequence>
<dbReference type="EMBL" id="BIFH01000013">
    <property type="protein sequence ID" value="GCD92604.1"/>
    <property type="molecule type" value="Genomic_DNA"/>
</dbReference>
<feature type="compositionally biased region" description="Basic residues" evidence="13">
    <location>
        <begin position="365"/>
        <end position="390"/>
    </location>
</feature>
<keyword evidence="9" id="KW-0406">Ion transport</keyword>
<evidence type="ECO:0000256" key="14">
    <source>
        <dbReference type="SAM" id="Phobius"/>
    </source>
</evidence>
<dbReference type="GO" id="GO:0015099">
    <property type="term" value="F:nickel cation transmembrane transporter activity"/>
    <property type="evidence" value="ECO:0007669"/>
    <property type="project" value="InterPro"/>
</dbReference>
<proteinExistence type="predicted"/>
<feature type="transmembrane region" description="Helical" evidence="14">
    <location>
        <begin position="430"/>
        <end position="454"/>
    </location>
</feature>
<feature type="transmembrane region" description="Helical" evidence="14">
    <location>
        <begin position="460"/>
        <end position="485"/>
    </location>
</feature>
<feature type="region of interest" description="Disordered" evidence="13">
    <location>
        <begin position="358"/>
        <end position="409"/>
    </location>
</feature>
<dbReference type="RefSeq" id="WP_126634956.1">
    <property type="nucleotide sequence ID" value="NZ_BIFH01000013.1"/>
</dbReference>
<evidence type="ECO:0000256" key="10">
    <source>
        <dbReference type="ARBA" id="ARBA00023112"/>
    </source>
</evidence>
<evidence type="ECO:0000256" key="9">
    <source>
        <dbReference type="ARBA" id="ARBA00023065"/>
    </source>
</evidence>
<organism evidence="15 16">
    <name type="scientific">Embleya hyalina</name>
    <dbReference type="NCBI Taxonomy" id="516124"/>
    <lineage>
        <taxon>Bacteria</taxon>
        <taxon>Bacillati</taxon>
        <taxon>Actinomycetota</taxon>
        <taxon>Actinomycetes</taxon>
        <taxon>Kitasatosporales</taxon>
        <taxon>Streptomycetaceae</taxon>
        <taxon>Embleya</taxon>
    </lineage>
</organism>
<evidence type="ECO:0000313" key="15">
    <source>
        <dbReference type="EMBL" id="GCD92604.1"/>
    </source>
</evidence>
<keyword evidence="3" id="KW-0171">Cobalt transport</keyword>
<keyword evidence="11 14" id="KW-0472">Membrane</keyword>
<evidence type="ECO:0000256" key="12">
    <source>
        <dbReference type="ARBA" id="ARBA00023285"/>
    </source>
</evidence>
<dbReference type="Pfam" id="PF03824">
    <property type="entry name" value="NicO"/>
    <property type="match status" value="1"/>
</dbReference>
<dbReference type="PANTHER" id="PTHR40659:SF1">
    <property type="entry name" value="NICKEL_COBALT EFFLUX SYSTEM RCNA"/>
    <property type="match status" value="1"/>
</dbReference>
<keyword evidence="5" id="KW-1003">Cell membrane</keyword>
<reference evidence="15 16" key="1">
    <citation type="submission" date="2018-12" db="EMBL/GenBank/DDBJ databases">
        <title>Draft genome sequence of Embleya hyalina NBRC 13850T.</title>
        <authorList>
            <person name="Komaki H."/>
            <person name="Hosoyama A."/>
            <person name="Kimura A."/>
            <person name="Ichikawa N."/>
            <person name="Tamura T."/>
        </authorList>
    </citation>
    <scope>NUCLEOTIDE SEQUENCE [LARGE SCALE GENOMIC DNA]</scope>
    <source>
        <strain evidence="15 16">NBRC 13850</strain>
    </source>
</reference>
<feature type="transmembrane region" description="Helical" evidence="14">
    <location>
        <begin position="246"/>
        <end position="268"/>
    </location>
</feature>